<evidence type="ECO:0000256" key="4">
    <source>
        <dbReference type="RuleBase" id="RU004262"/>
    </source>
</evidence>
<reference evidence="7" key="1">
    <citation type="submission" date="2022-11" db="UniProtKB">
        <authorList>
            <consortium name="WormBaseParasite"/>
        </authorList>
    </citation>
    <scope>IDENTIFICATION</scope>
</reference>
<dbReference type="Proteomes" id="UP000887565">
    <property type="component" value="Unplaced"/>
</dbReference>
<dbReference type="GO" id="GO:0016298">
    <property type="term" value="F:lipase activity"/>
    <property type="evidence" value="ECO:0007669"/>
    <property type="project" value="InterPro"/>
</dbReference>
<sequence>MTELKKLRYRGRPLFFITHGFMSGSIPSWAYEMKDALIGMGYNVVLVEWYSIWKTYSYAVADTRIVSDVLAVFIDELVRLDLVSSSQIVLVGFSLGAHISGMVAQKLGQAKIKAIIEAFYKKQTIVCVSCSNTYY</sequence>
<organism evidence="6 7">
    <name type="scientific">Romanomermis culicivorax</name>
    <name type="common">Nematode worm</name>
    <dbReference type="NCBI Taxonomy" id="13658"/>
    <lineage>
        <taxon>Eukaryota</taxon>
        <taxon>Metazoa</taxon>
        <taxon>Ecdysozoa</taxon>
        <taxon>Nematoda</taxon>
        <taxon>Enoplea</taxon>
        <taxon>Dorylaimia</taxon>
        <taxon>Mermithida</taxon>
        <taxon>Mermithoidea</taxon>
        <taxon>Mermithidae</taxon>
        <taxon>Romanomermis</taxon>
    </lineage>
</organism>
<comment type="similarity">
    <text evidence="2 4">Belongs to the AB hydrolase superfamily. Lipase family.</text>
</comment>
<dbReference type="WBParaSite" id="nRc.2.0.1.t45179-RA">
    <property type="protein sequence ID" value="nRc.2.0.1.t45179-RA"/>
    <property type="gene ID" value="nRc.2.0.1.g45179"/>
</dbReference>
<evidence type="ECO:0000313" key="7">
    <source>
        <dbReference type="WBParaSite" id="nRc.2.0.1.t45179-RA"/>
    </source>
</evidence>
<keyword evidence="3" id="KW-0964">Secreted</keyword>
<dbReference type="GO" id="GO:0016042">
    <property type="term" value="P:lipid catabolic process"/>
    <property type="evidence" value="ECO:0007669"/>
    <property type="project" value="TreeGrafter"/>
</dbReference>
<dbReference type="Pfam" id="PF00151">
    <property type="entry name" value="Lipase"/>
    <property type="match status" value="1"/>
</dbReference>
<protein>
    <submittedName>
        <fullName evidence="7">Lipase domain-containing protein</fullName>
    </submittedName>
</protein>
<keyword evidence="6" id="KW-1185">Reference proteome</keyword>
<accession>A0A915L205</accession>
<dbReference type="InterPro" id="IPR029058">
    <property type="entry name" value="AB_hydrolase_fold"/>
</dbReference>
<dbReference type="InterPro" id="IPR013818">
    <property type="entry name" value="Lipase"/>
</dbReference>
<evidence type="ECO:0000256" key="3">
    <source>
        <dbReference type="ARBA" id="ARBA00022525"/>
    </source>
</evidence>
<evidence type="ECO:0000256" key="1">
    <source>
        <dbReference type="ARBA" id="ARBA00004613"/>
    </source>
</evidence>
<evidence type="ECO:0000313" key="6">
    <source>
        <dbReference type="Proteomes" id="UP000887565"/>
    </source>
</evidence>
<dbReference type="AlphaFoldDB" id="A0A915L205"/>
<evidence type="ECO:0000259" key="5">
    <source>
        <dbReference type="Pfam" id="PF00151"/>
    </source>
</evidence>
<dbReference type="GO" id="GO:0005615">
    <property type="term" value="C:extracellular space"/>
    <property type="evidence" value="ECO:0007669"/>
    <property type="project" value="TreeGrafter"/>
</dbReference>
<dbReference type="InterPro" id="IPR000734">
    <property type="entry name" value="TAG_lipase"/>
</dbReference>
<dbReference type="SUPFAM" id="SSF53474">
    <property type="entry name" value="alpha/beta-Hydrolases"/>
    <property type="match status" value="1"/>
</dbReference>
<comment type="subcellular location">
    <subcellularLocation>
        <location evidence="1">Secreted</location>
    </subcellularLocation>
</comment>
<evidence type="ECO:0000256" key="2">
    <source>
        <dbReference type="ARBA" id="ARBA00010701"/>
    </source>
</evidence>
<feature type="domain" description="Lipase" evidence="5">
    <location>
        <begin position="12"/>
        <end position="113"/>
    </location>
</feature>
<dbReference type="PANTHER" id="PTHR11610">
    <property type="entry name" value="LIPASE"/>
    <property type="match status" value="1"/>
</dbReference>
<dbReference type="Gene3D" id="3.40.50.1820">
    <property type="entry name" value="alpha/beta hydrolase"/>
    <property type="match status" value="1"/>
</dbReference>
<name>A0A915L205_ROMCU</name>
<proteinExistence type="inferred from homology"/>